<evidence type="ECO:0000313" key="2">
    <source>
        <dbReference type="Proteomes" id="UP001623591"/>
    </source>
</evidence>
<reference evidence="1 2" key="1">
    <citation type="submission" date="2024-11" db="EMBL/GenBank/DDBJ databases">
        <authorList>
            <person name="Heng Y.C."/>
            <person name="Lim A.C.H."/>
            <person name="Lee J.K.Y."/>
            <person name="Kittelmann S."/>
        </authorList>
    </citation>
    <scope>NUCLEOTIDE SEQUENCE [LARGE SCALE GENOMIC DNA]</scope>
    <source>
        <strain evidence="1 2">WILCCON 0185</strain>
    </source>
</reference>
<proteinExistence type="predicted"/>
<dbReference type="Proteomes" id="UP001623591">
    <property type="component" value="Unassembled WGS sequence"/>
</dbReference>
<keyword evidence="2" id="KW-1185">Reference proteome</keyword>
<comment type="caution">
    <text evidence="1">The sequence shown here is derived from an EMBL/GenBank/DDBJ whole genome shotgun (WGS) entry which is preliminary data.</text>
</comment>
<name>A0ABW8T8B9_9CLOT</name>
<dbReference type="RefSeq" id="WP_406769757.1">
    <property type="nucleotide sequence ID" value="NZ_JBJHZZ010000005.1"/>
</dbReference>
<dbReference type="EMBL" id="JBJHZZ010000005">
    <property type="protein sequence ID" value="MFL0247304.1"/>
    <property type="molecule type" value="Genomic_DNA"/>
</dbReference>
<gene>
    <name evidence="1" type="ORF">ACJDUG_09985</name>
</gene>
<protein>
    <submittedName>
        <fullName evidence="1">Uncharacterized protein</fullName>
    </submittedName>
</protein>
<sequence>MENLSISNKGNEALRNENVIRVRDSRITRIYTNEGVGYVTISYAAVGPNNMLHNYRVTLVIGPNTIILSPYGDNFSFNNLRVGMIVDADFSTKMTKSIPPQSEAFKIVVSYKNWPFNSKTDRVLEVDVNNRYLYTGFADDIYSQMRFLITNSTLILDRRGNRISLRDIRAGQMVRIDFATFMTLSFPPQTTAFFIQVL</sequence>
<accession>A0ABW8T8B9</accession>
<evidence type="ECO:0000313" key="1">
    <source>
        <dbReference type="EMBL" id="MFL0247304.1"/>
    </source>
</evidence>
<organism evidence="1 2">
    <name type="scientific">Candidatus Clostridium stratigraminis</name>
    <dbReference type="NCBI Taxonomy" id="3381661"/>
    <lineage>
        <taxon>Bacteria</taxon>
        <taxon>Bacillati</taxon>
        <taxon>Bacillota</taxon>
        <taxon>Clostridia</taxon>
        <taxon>Eubacteriales</taxon>
        <taxon>Clostridiaceae</taxon>
        <taxon>Clostridium</taxon>
    </lineage>
</organism>